<feature type="domain" description="Integrase catalytic" evidence="1">
    <location>
        <begin position="218"/>
        <end position="388"/>
    </location>
</feature>
<proteinExistence type="predicted"/>
<name>A0ABS5J6E4_9BACT</name>
<dbReference type="Proteomes" id="UP000676386">
    <property type="component" value="Unassembled WGS sequence"/>
</dbReference>
<organism evidence="2 3">
    <name type="scientific">Chitinophaga hostae</name>
    <dbReference type="NCBI Taxonomy" id="2831022"/>
    <lineage>
        <taxon>Bacteria</taxon>
        <taxon>Pseudomonadati</taxon>
        <taxon>Bacteroidota</taxon>
        <taxon>Chitinophagia</taxon>
        <taxon>Chitinophagales</taxon>
        <taxon>Chitinophagaceae</taxon>
        <taxon>Chitinophaga</taxon>
    </lineage>
</organism>
<evidence type="ECO:0000259" key="1">
    <source>
        <dbReference type="PROSITE" id="PS50994"/>
    </source>
</evidence>
<dbReference type="EMBL" id="JAGTXB010000016">
    <property type="protein sequence ID" value="MBS0030636.1"/>
    <property type="molecule type" value="Genomic_DNA"/>
</dbReference>
<evidence type="ECO:0000313" key="2">
    <source>
        <dbReference type="EMBL" id="MBS0030636.1"/>
    </source>
</evidence>
<accession>A0ABS5J6E4</accession>
<sequence>MSSFYRSYHSDLKIQYANGKLHSDITRSIPRSTKQRWKGKNIQSFWAPYPLKENLPDENQLQKLRKENARLKVLIKSLFYLVSIYRELVILSPVKSAHVLTVKRNIEVLLHFCNKNELERVIWRYLPFSFKQWKSWSHQKYCFNSLQGHCRRQNPQQLSIREQEMIKTQCAKREYDNWPLSGIYYQLLRDRKINCSLSTFYKYCRLLNITKKHLKISRKYTPYRANKALKVLHQDITLFKTINGVKHYIYVIRDNFSRAILACKVANEYSSNMARQTLEEVLQRFSLMREEGKLITDDGMENKGKLEDWLNKPGLLWKKLIAQLDIIQSNSMVEAANKILKYRFLYTKPIADTRELIIAIEQAVKSYNQMPNSQLYGFTPNEVLAGAIPDKCHFRTQISLGQKQRLKLNQDFPCKMVCQI</sequence>
<keyword evidence="3" id="KW-1185">Reference proteome</keyword>
<dbReference type="InterPro" id="IPR001584">
    <property type="entry name" value="Integrase_cat-core"/>
</dbReference>
<dbReference type="InterPro" id="IPR012337">
    <property type="entry name" value="RNaseH-like_sf"/>
</dbReference>
<comment type="caution">
    <text evidence="2">The sequence shown here is derived from an EMBL/GenBank/DDBJ whole genome shotgun (WGS) entry which is preliminary data.</text>
</comment>
<reference evidence="2 3" key="1">
    <citation type="submission" date="2021-04" db="EMBL/GenBank/DDBJ databases">
        <title>Chitinophaga sp. nov., isolated from the rhizosphere soil.</title>
        <authorList>
            <person name="He S."/>
        </authorList>
    </citation>
    <scope>NUCLEOTIDE SEQUENCE [LARGE SCALE GENOMIC DNA]</scope>
    <source>
        <strain evidence="2 3">2R12</strain>
    </source>
</reference>
<dbReference type="RefSeq" id="WP_211975775.1">
    <property type="nucleotide sequence ID" value="NZ_CBFHAM010000002.1"/>
</dbReference>
<protein>
    <submittedName>
        <fullName evidence="2">Transposase family protein</fullName>
    </submittedName>
</protein>
<dbReference type="InterPro" id="IPR036397">
    <property type="entry name" value="RNaseH_sf"/>
</dbReference>
<dbReference type="PROSITE" id="PS50994">
    <property type="entry name" value="INTEGRASE"/>
    <property type="match status" value="1"/>
</dbReference>
<evidence type="ECO:0000313" key="3">
    <source>
        <dbReference type="Proteomes" id="UP000676386"/>
    </source>
</evidence>
<dbReference type="Gene3D" id="3.30.420.10">
    <property type="entry name" value="Ribonuclease H-like superfamily/Ribonuclease H"/>
    <property type="match status" value="1"/>
</dbReference>
<dbReference type="SUPFAM" id="SSF53098">
    <property type="entry name" value="Ribonuclease H-like"/>
    <property type="match status" value="1"/>
</dbReference>
<gene>
    <name evidence="2" type="ORF">KE626_25140</name>
</gene>